<dbReference type="Gene3D" id="3.20.20.80">
    <property type="entry name" value="Glycosidases"/>
    <property type="match status" value="1"/>
</dbReference>
<dbReference type="SUPFAM" id="SSF51445">
    <property type="entry name" value="(Trans)glycosidases"/>
    <property type="match status" value="1"/>
</dbReference>
<reference evidence="2 3" key="1">
    <citation type="submission" date="2021-02" db="EMBL/GenBank/DDBJ databases">
        <title>Plant Genome Project.</title>
        <authorList>
            <person name="Zhang R.-G."/>
        </authorList>
    </citation>
    <scope>NUCLEOTIDE SEQUENCE [LARGE SCALE GENOMIC DNA]</scope>
    <source>
        <tissue evidence="2">Leaves</tissue>
    </source>
</reference>
<evidence type="ECO:0000313" key="3">
    <source>
        <dbReference type="Proteomes" id="UP000827721"/>
    </source>
</evidence>
<dbReference type="PANTHER" id="PTHR46476:SF3">
    <property type="entry name" value="CHITINASE 2-LIKE"/>
    <property type="match status" value="1"/>
</dbReference>
<sequence length="154" mass="17477">MEISKILLFNLVLTLLFFSFSTSRAAPVNSNSKPMIFREYIGAQFAECIGRLLFNLKQQKIVPFASIALSDDESVQAHYMALWKKYGHLIDYVNFQFYAYDKGTAVSQFLKFFGDQSSNYKGGNMLFSFGTDGSGGLSLENSFFEACKWNIYLV</sequence>
<dbReference type="Proteomes" id="UP000827721">
    <property type="component" value="Unassembled WGS sequence"/>
</dbReference>
<evidence type="ECO:0000313" key="2">
    <source>
        <dbReference type="EMBL" id="KAH7560945.1"/>
    </source>
</evidence>
<accession>A0ABQ8HIP0</accession>
<keyword evidence="3" id="KW-1185">Reference proteome</keyword>
<name>A0ABQ8HIP0_9ROSI</name>
<protein>
    <submittedName>
        <fullName evidence="2">Uncharacterized protein</fullName>
    </submittedName>
</protein>
<gene>
    <name evidence="2" type="ORF">JRO89_XS10G0144100</name>
</gene>
<keyword evidence="1" id="KW-0732">Signal</keyword>
<dbReference type="PANTHER" id="PTHR46476">
    <property type="entry name" value="CHITINASE 2-LIKE"/>
    <property type="match status" value="1"/>
</dbReference>
<dbReference type="EMBL" id="JAFEMO010000010">
    <property type="protein sequence ID" value="KAH7560945.1"/>
    <property type="molecule type" value="Genomic_DNA"/>
</dbReference>
<feature type="chain" id="PRO_5045317238" evidence="1">
    <location>
        <begin position="26"/>
        <end position="154"/>
    </location>
</feature>
<dbReference type="InterPro" id="IPR017853">
    <property type="entry name" value="GH"/>
</dbReference>
<evidence type="ECO:0000256" key="1">
    <source>
        <dbReference type="SAM" id="SignalP"/>
    </source>
</evidence>
<proteinExistence type="predicted"/>
<feature type="signal peptide" evidence="1">
    <location>
        <begin position="1"/>
        <end position="25"/>
    </location>
</feature>
<comment type="caution">
    <text evidence="2">The sequence shown here is derived from an EMBL/GenBank/DDBJ whole genome shotgun (WGS) entry which is preliminary data.</text>
</comment>
<organism evidence="2 3">
    <name type="scientific">Xanthoceras sorbifolium</name>
    <dbReference type="NCBI Taxonomy" id="99658"/>
    <lineage>
        <taxon>Eukaryota</taxon>
        <taxon>Viridiplantae</taxon>
        <taxon>Streptophyta</taxon>
        <taxon>Embryophyta</taxon>
        <taxon>Tracheophyta</taxon>
        <taxon>Spermatophyta</taxon>
        <taxon>Magnoliopsida</taxon>
        <taxon>eudicotyledons</taxon>
        <taxon>Gunneridae</taxon>
        <taxon>Pentapetalae</taxon>
        <taxon>rosids</taxon>
        <taxon>malvids</taxon>
        <taxon>Sapindales</taxon>
        <taxon>Sapindaceae</taxon>
        <taxon>Xanthoceroideae</taxon>
        <taxon>Xanthoceras</taxon>
    </lineage>
</organism>